<name>A0ABT7YHA3_9BACT</name>
<comment type="caution">
    <text evidence="1">The sequence shown here is derived from an EMBL/GenBank/DDBJ whole genome shotgun (WGS) entry which is preliminary data.</text>
</comment>
<reference evidence="1" key="1">
    <citation type="submission" date="2023-06" db="EMBL/GenBank/DDBJ databases">
        <title>Robiginitalea aurantiacus sp. nov. and Algoriphagus sediminis sp. nov., isolated from coastal sediment.</title>
        <authorList>
            <person name="Zhou Z.Y."/>
            <person name="An J."/>
            <person name="Jia Y.W."/>
            <person name="Du Z.J."/>
        </authorList>
    </citation>
    <scope>NUCLEOTIDE SEQUENCE</scope>
    <source>
        <strain evidence="1">C2-7</strain>
    </source>
</reference>
<sequence length="146" mass="17442">MSEVSKPIARLQQLLRSKPTHFQKSEIMDDYNFWIELRTKSRVWQIFIQDEYHDFSPDTPLMAIWLVFDALEEYKESEDFLVWCRGYGLDPSNSKLLQYYKSLGQTLAEIEKTYGTIDSWITPMEYQLRTGVIQELLDPKNQIKYE</sequence>
<proteinExistence type="predicted"/>
<protein>
    <recommendedName>
        <fullName evidence="3">DUF4274 domain-containing protein</fullName>
    </recommendedName>
</protein>
<gene>
    <name evidence="1" type="ORF">QVH07_17340</name>
</gene>
<evidence type="ECO:0000313" key="1">
    <source>
        <dbReference type="EMBL" id="MDN3205922.1"/>
    </source>
</evidence>
<dbReference type="EMBL" id="JAUEPH010000010">
    <property type="protein sequence ID" value="MDN3205922.1"/>
    <property type="molecule type" value="Genomic_DNA"/>
</dbReference>
<dbReference type="Proteomes" id="UP001171916">
    <property type="component" value="Unassembled WGS sequence"/>
</dbReference>
<organism evidence="1 2">
    <name type="scientific">Algoriphagus sediminis</name>
    <dbReference type="NCBI Taxonomy" id="3057113"/>
    <lineage>
        <taxon>Bacteria</taxon>
        <taxon>Pseudomonadati</taxon>
        <taxon>Bacteroidota</taxon>
        <taxon>Cytophagia</taxon>
        <taxon>Cytophagales</taxon>
        <taxon>Cyclobacteriaceae</taxon>
        <taxon>Algoriphagus</taxon>
    </lineage>
</organism>
<keyword evidence="2" id="KW-1185">Reference proteome</keyword>
<evidence type="ECO:0000313" key="2">
    <source>
        <dbReference type="Proteomes" id="UP001171916"/>
    </source>
</evidence>
<evidence type="ECO:0008006" key="3">
    <source>
        <dbReference type="Google" id="ProtNLM"/>
    </source>
</evidence>
<accession>A0ABT7YHA3</accession>
<dbReference type="RefSeq" id="WP_290002982.1">
    <property type="nucleotide sequence ID" value="NZ_JAUEPH010000010.1"/>
</dbReference>